<feature type="domain" description="Deacetylase sirtuin-type" evidence="5">
    <location>
        <begin position="1"/>
        <end position="227"/>
    </location>
</feature>
<dbReference type="GO" id="GO:0005737">
    <property type="term" value="C:cytoplasm"/>
    <property type="evidence" value="ECO:0007669"/>
    <property type="project" value="UniProtKB-SubCell"/>
</dbReference>
<dbReference type="PANTHER" id="PTHR11085">
    <property type="entry name" value="NAD-DEPENDENT PROTEIN DEACYLASE SIRTUIN-5, MITOCHONDRIAL-RELATED"/>
    <property type="match status" value="1"/>
</dbReference>
<dbReference type="GO" id="GO:0070403">
    <property type="term" value="F:NAD+ binding"/>
    <property type="evidence" value="ECO:0007669"/>
    <property type="project" value="UniProtKB-UniRule"/>
</dbReference>
<feature type="binding site" evidence="3">
    <location>
        <begin position="86"/>
        <end position="89"/>
    </location>
    <ligand>
        <name>NAD(+)</name>
        <dbReference type="ChEBI" id="CHEBI:57540"/>
    </ligand>
</feature>
<dbReference type="Proteomes" id="UP000324595">
    <property type="component" value="Unassembled WGS sequence"/>
</dbReference>
<dbReference type="HAMAP" id="MF_01121">
    <property type="entry name" value="Sirtuin_ClassIII"/>
    <property type="match status" value="1"/>
</dbReference>
<feature type="binding site" evidence="3">
    <location>
        <position position="53"/>
    </location>
    <ligand>
        <name>substrate</name>
    </ligand>
</feature>
<feature type="active site" description="Proton acceptor" evidence="3">
    <location>
        <position position="104"/>
    </location>
</feature>
<keyword evidence="3" id="KW-0963">Cytoplasm</keyword>
<dbReference type="EMBL" id="VNHY01000001">
    <property type="protein sequence ID" value="TYP94715.1"/>
    <property type="molecule type" value="Genomic_DNA"/>
</dbReference>
<accession>A0A5D3YKP2</accession>
<organism evidence="6 7">
    <name type="scientific">Fodinibius salinus</name>
    <dbReference type="NCBI Taxonomy" id="860790"/>
    <lineage>
        <taxon>Bacteria</taxon>
        <taxon>Pseudomonadati</taxon>
        <taxon>Balneolota</taxon>
        <taxon>Balneolia</taxon>
        <taxon>Balneolales</taxon>
        <taxon>Balneolaceae</taxon>
        <taxon>Fodinibius</taxon>
    </lineage>
</organism>
<dbReference type="EC" id="2.3.1.286" evidence="3"/>
<dbReference type="InterPro" id="IPR026591">
    <property type="entry name" value="Sirtuin_cat_small_dom_sf"/>
</dbReference>
<dbReference type="InterPro" id="IPR003000">
    <property type="entry name" value="Sirtuin"/>
</dbReference>
<feature type="binding site" evidence="3">
    <location>
        <position position="213"/>
    </location>
    <ligand>
        <name>NAD(+)</name>
        <dbReference type="ChEBI" id="CHEBI:57540"/>
    </ligand>
</feature>
<sequence>MKKIVVLTGAGMSADSGLKTFRGSDGLWEGHDVSEVATPQAWQRDKELVLKFYNERRQQAHAVDPNEGHTALNKLEQQYDVQIITQNVDSLHEQAGSSQVLHLHGQLSKVRSEKDRSLVYEIGGDTIELGDTAEDGAQLRPHVVWFGEPVPNMRKASKIMPEADILIVIGTSLVVYPAAGLVDLVPDGIPKYVIDPATPELIDEEWNHLQKRAENGTPELVNILLEN</sequence>
<feature type="binding site" evidence="3">
    <location>
        <begin position="170"/>
        <end position="172"/>
    </location>
    <ligand>
        <name>NAD(+)</name>
        <dbReference type="ChEBI" id="CHEBI:57540"/>
    </ligand>
</feature>
<dbReference type="GO" id="GO:0017136">
    <property type="term" value="F:histone deacetylase activity, NAD-dependent"/>
    <property type="evidence" value="ECO:0007669"/>
    <property type="project" value="TreeGrafter"/>
</dbReference>
<comment type="domain">
    <text evidence="3">2 residues (Tyr-53 and Arg-56) present in a large hydrophobic pocket are probably involved in substrate specificity. They are important for desuccinylation activity, but dispensable for deacetylation activity.</text>
</comment>
<dbReference type="GO" id="GO:0036055">
    <property type="term" value="F:protein-succinyllysine desuccinylase activity"/>
    <property type="evidence" value="ECO:0007669"/>
    <property type="project" value="UniProtKB-UniRule"/>
</dbReference>
<keyword evidence="1" id="KW-0808">Transferase</keyword>
<keyword evidence="7" id="KW-1185">Reference proteome</keyword>
<feature type="binding site" evidence="3">
    <location>
        <position position="56"/>
    </location>
    <ligand>
        <name>substrate</name>
    </ligand>
</feature>
<evidence type="ECO:0000256" key="1">
    <source>
        <dbReference type="ARBA" id="ARBA00022679"/>
    </source>
</evidence>
<proteinExistence type="inferred from homology"/>
<comment type="similarity">
    <text evidence="3">Belongs to the sirtuin family. Class III subfamily.</text>
</comment>
<feature type="binding site" evidence="3">
    <location>
        <begin position="9"/>
        <end position="28"/>
    </location>
    <ligand>
        <name>NAD(+)</name>
        <dbReference type="ChEBI" id="CHEBI:57540"/>
    </ligand>
</feature>
<keyword evidence="2 3" id="KW-0520">NAD</keyword>
<dbReference type="Gene3D" id="3.30.1600.10">
    <property type="entry name" value="SIR2/SIRT2 'Small Domain"/>
    <property type="match status" value="1"/>
</dbReference>
<dbReference type="SUPFAM" id="SSF52467">
    <property type="entry name" value="DHS-like NAD/FAD-binding domain"/>
    <property type="match status" value="1"/>
</dbReference>
<dbReference type="GO" id="GO:0036054">
    <property type="term" value="F:protein-malonyllysine demalonylase activity"/>
    <property type="evidence" value="ECO:0007669"/>
    <property type="project" value="InterPro"/>
</dbReference>
<dbReference type="AlphaFoldDB" id="A0A5D3YKP2"/>
<evidence type="ECO:0000313" key="7">
    <source>
        <dbReference type="Proteomes" id="UP000324595"/>
    </source>
</evidence>
<dbReference type="OrthoDB" id="9800582at2"/>
<evidence type="ECO:0000256" key="3">
    <source>
        <dbReference type="HAMAP-Rule" id="MF_01121"/>
    </source>
</evidence>
<comment type="caution">
    <text evidence="3 4">Lacks conserved residue(s) required for the propagation of feature annotation.</text>
</comment>
<dbReference type="InterPro" id="IPR029035">
    <property type="entry name" value="DHS-like_NAD/FAD-binding_dom"/>
</dbReference>
<evidence type="ECO:0000256" key="2">
    <source>
        <dbReference type="ARBA" id="ARBA00023027"/>
    </source>
</evidence>
<protein>
    <recommendedName>
        <fullName evidence="3">NAD-dependent protein deacylase</fullName>
        <ecNumber evidence="3">2.3.1.286</ecNumber>
    </recommendedName>
    <alternativeName>
        <fullName evidence="3">Regulatory protein SIR2 homolog</fullName>
    </alternativeName>
</protein>
<comment type="caution">
    <text evidence="6">The sequence shown here is derived from an EMBL/GenBank/DDBJ whole genome shotgun (WGS) entry which is preliminary data.</text>
</comment>
<dbReference type="Pfam" id="PF02146">
    <property type="entry name" value="SIR2"/>
    <property type="match status" value="1"/>
</dbReference>
<evidence type="ECO:0000259" key="5">
    <source>
        <dbReference type="PROSITE" id="PS50305"/>
    </source>
</evidence>
<dbReference type="PANTHER" id="PTHR11085:SF4">
    <property type="entry name" value="NAD-DEPENDENT PROTEIN DEACYLASE"/>
    <property type="match status" value="1"/>
</dbReference>
<comment type="catalytic activity">
    <reaction evidence="3">
        <text>N(6)-succinyl-L-lysyl-[protein] + NAD(+) + H2O = 2''-O-succinyl-ADP-D-ribose + nicotinamide + L-lysyl-[protein]</text>
        <dbReference type="Rhea" id="RHEA:47668"/>
        <dbReference type="Rhea" id="RHEA-COMP:9752"/>
        <dbReference type="Rhea" id="RHEA-COMP:11877"/>
        <dbReference type="ChEBI" id="CHEBI:15377"/>
        <dbReference type="ChEBI" id="CHEBI:17154"/>
        <dbReference type="ChEBI" id="CHEBI:29969"/>
        <dbReference type="ChEBI" id="CHEBI:57540"/>
        <dbReference type="ChEBI" id="CHEBI:87830"/>
        <dbReference type="ChEBI" id="CHEBI:87832"/>
    </reaction>
</comment>
<dbReference type="Gene3D" id="3.40.50.1220">
    <property type="entry name" value="TPP-binding domain"/>
    <property type="match status" value="1"/>
</dbReference>
<dbReference type="InterPro" id="IPR027546">
    <property type="entry name" value="Sirtuin_class_III"/>
</dbReference>
<comment type="catalytic activity">
    <reaction evidence="3">
        <text>N(6)-acetyl-L-lysyl-[protein] + NAD(+) + H2O = 2''-O-acetyl-ADP-D-ribose + nicotinamide + L-lysyl-[protein]</text>
        <dbReference type="Rhea" id="RHEA:43636"/>
        <dbReference type="Rhea" id="RHEA-COMP:9752"/>
        <dbReference type="Rhea" id="RHEA-COMP:10731"/>
        <dbReference type="ChEBI" id="CHEBI:15377"/>
        <dbReference type="ChEBI" id="CHEBI:17154"/>
        <dbReference type="ChEBI" id="CHEBI:29969"/>
        <dbReference type="ChEBI" id="CHEBI:57540"/>
        <dbReference type="ChEBI" id="CHEBI:61930"/>
        <dbReference type="ChEBI" id="CHEBI:83767"/>
        <dbReference type="EC" id="2.3.1.286"/>
    </reaction>
</comment>
<evidence type="ECO:0000313" key="6">
    <source>
        <dbReference type="EMBL" id="TYP94715.1"/>
    </source>
</evidence>
<name>A0A5D3YKP2_9BACT</name>
<gene>
    <name evidence="3" type="primary">cobB</name>
    <name evidence="6" type="ORF">LX73_0002</name>
</gene>
<evidence type="ECO:0000256" key="4">
    <source>
        <dbReference type="PROSITE-ProRule" id="PRU00236"/>
    </source>
</evidence>
<dbReference type="InterPro" id="IPR050134">
    <property type="entry name" value="NAD-dep_sirtuin_deacylases"/>
</dbReference>
<dbReference type="PROSITE" id="PS50305">
    <property type="entry name" value="SIRTUIN"/>
    <property type="match status" value="1"/>
</dbReference>
<reference evidence="6 7" key="1">
    <citation type="submission" date="2019-07" db="EMBL/GenBank/DDBJ databases">
        <title>Genomic Encyclopedia of Archaeal and Bacterial Type Strains, Phase II (KMG-II): from individual species to whole genera.</title>
        <authorList>
            <person name="Goeker M."/>
        </authorList>
    </citation>
    <scope>NUCLEOTIDE SEQUENCE [LARGE SCALE GENOMIC DNA]</scope>
    <source>
        <strain evidence="6 7">DSM 21935</strain>
    </source>
</reference>
<comment type="function">
    <text evidence="3">NAD-dependent lysine deacetylase and desuccinylase that specifically removes acetyl and succinyl groups on target proteins. Modulates the activities of several proteins which are inactive in their acylated form.</text>
</comment>
<dbReference type="InterPro" id="IPR026590">
    <property type="entry name" value="Ssirtuin_cat_dom"/>
</dbReference>
<comment type="subcellular location">
    <subcellularLocation>
        <location evidence="3">Cytoplasm</location>
    </subcellularLocation>
</comment>
<dbReference type="RefSeq" id="WP_148897417.1">
    <property type="nucleotide sequence ID" value="NZ_VNHY01000001.1"/>
</dbReference>